<dbReference type="PANTHER" id="PTHR33376:SF15">
    <property type="entry name" value="BLL6794 PROTEIN"/>
    <property type="match status" value="1"/>
</dbReference>
<dbReference type="InterPro" id="IPR038404">
    <property type="entry name" value="TRAP_DctP_sf"/>
</dbReference>
<dbReference type="InterPro" id="IPR018389">
    <property type="entry name" value="DctP_fam"/>
</dbReference>
<dbReference type="RefSeq" id="WP_119441431.1">
    <property type="nucleotide sequence ID" value="NZ_CP170494.1"/>
</dbReference>
<accession>A0A3A1YSY8</accession>
<gene>
    <name evidence="3" type="ORF">CJO09_05255</name>
    <name evidence="4" type="ORF">CJP73_07435</name>
</gene>
<name>A0A3A1YSY8_9BURK</name>
<dbReference type="Proteomes" id="UP000266483">
    <property type="component" value="Unassembled WGS sequence"/>
</dbReference>
<evidence type="ECO:0000313" key="3">
    <source>
        <dbReference type="EMBL" id="RII83023.1"/>
    </source>
</evidence>
<organism evidence="4 5">
    <name type="scientific">Neopusillimonas maritima</name>
    <dbReference type="NCBI Taxonomy" id="2026239"/>
    <lineage>
        <taxon>Bacteria</taxon>
        <taxon>Pseudomonadati</taxon>
        <taxon>Pseudomonadota</taxon>
        <taxon>Betaproteobacteria</taxon>
        <taxon>Burkholderiales</taxon>
        <taxon>Alcaligenaceae</taxon>
        <taxon>Neopusillimonas</taxon>
    </lineage>
</organism>
<evidence type="ECO:0000256" key="1">
    <source>
        <dbReference type="ARBA" id="ARBA00022729"/>
    </source>
</evidence>
<evidence type="ECO:0000313" key="5">
    <source>
        <dbReference type="Proteomes" id="UP000266206"/>
    </source>
</evidence>
<reference evidence="5 6" key="1">
    <citation type="submission" date="2017-08" db="EMBL/GenBank/DDBJ databases">
        <title>Pusillimonas indicus sp. nov., a member of the family Alcaligenaceae isolated from surface seawater.</title>
        <authorList>
            <person name="Li J."/>
        </authorList>
    </citation>
    <scope>NUCLEOTIDE SEQUENCE [LARGE SCALE GENOMIC DNA]</scope>
    <source>
        <strain evidence="3 6">17-4A</strain>
        <strain evidence="4 5">L52-1-41</strain>
    </source>
</reference>
<dbReference type="GO" id="GO:0055085">
    <property type="term" value="P:transmembrane transport"/>
    <property type="evidence" value="ECO:0007669"/>
    <property type="project" value="InterPro"/>
</dbReference>
<dbReference type="Gene3D" id="3.40.190.170">
    <property type="entry name" value="Bacterial extracellular solute-binding protein, family 7"/>
    <property type="match status" value="1"/>
</dbReference>
<sequence>MRQTFKSLKLLTAAALVTCAAGVQATTLTLSNWVPPTHFVTSDILQVWAKNVEQATEGRVKIRMLPKPVGSPPQHWELARKGIADITWGNFTYEPDRFKAIWFAEFPFNGDNSEAQSVALWDTYQKYLKDTPTFQGVKLLGTGMFGGGAIHHGTKNIITPEDLANQKIRMGGPIQKRLLEEMGAVPIAAPAPQVYELVENGVVDGSLNPIESVINFRAADMLKHHTLVPGGFYDATFFLAMNEGTWNKLSEADKKAIMSVSGEHFSRLWGSEYDRQTAMALKELKAQDHEFNTPSPELMAKIKEVNKKVVAEWAADGASFNVDDPMEMVEFYRSRYNELKNKN</sequence>
<dbReference type="PANTHER" id="PTHR33376">
    <property type="match status" value="1"/>
</dbReference>
<protein>
    <submittedName>
        <fullName evidence="4">ABC transporter substrate-binding protein</fullName>
    </submittedName>
</protein>
<evidence type="ECO:0000256" key="2">
    <source>
        <dbReference type="SAM" id="SignalP"/>
    </source>
</evidence>
<dbReference type="NCBIfam" id="NF037995">
    <property type="entry name" value="TRAP_S1"/>
    <property type="match status" value="1"/>
</dbReference>
<dbReference type="Pfam" id="PF03480">
    <property type="entry name" value="DctP"/>
    <property type="match status" value="1"/>
</dbReference>
<dbReference type="EMBL" id="NQYH01000004">
    <property type="protein sequence ID" value="RIY41353.1"/>
    <property type="molecule type" value="Genomic_DNA"/>
</dbReference>
<dbReference type="SUPFAM" id="SSF53850">
    <property type="entry name" value="Periplasmic binding protein-like II"/>
    <property type="match status" value="1"/>
</dbReference>
<dbReference type="CDD" id="cd13665">
    <property type="entry name" value="PBP2_TRAP_Dctp3_4"/>
    <property type="match status" value="1"/>
</dbReference>
<dbReference type="Proteomes" id="UP000266206">
    <property type="component" value="Unassembled WGS sequence"/>
</dbReference>
<comment type="caution">
    <text evidence="4">The sequence shown here is derived from an EMBL/GenBank/DDBJ whole genome shotgun (WGS) entry which is preliminary data.</text>
</comment>
<dbReference type="AlphaFoldDB" id="A0A3A1YSY8"/>
<keyword evidence="1 2" id="KW-0732">Signal</keyword>
<keyword evidence="6" id="KW-1185">Reference proteome</keyword>
<evidence type="ECO:0000313" key="4">
    <source>
        <dbReference type="EMBL" id="RIY41353.1"/>
    </source>
</evidence>
<dbReference type="OrthoDB" id="9177965at2"/>
<feature type="chain" id="PRO_5017383730" evidence="2">
    <location>
        <begin position="26"/>
        <end position="343"/>
    </location>
</feature>
<dbReference type="EMBL" id="NQOU01000002">
    <property type="protein sequence ID" value="RII83023.1"/>
    <property type="molecule type" value="Genomic_DNA"/>
</dbReference>
<proteinExistence type="predicted"/>
<feature type="signal peptide" evidence="2">
    <location>
        <begin position="1"/>
        <end position="25"/>
    </location>
</feature>
<evidence type="ECO:0000313" key="6">
    <source>
        <dbReference type="Proteomes" id="UP000266483"/>
    </source>
</evidence>